<reference evidence="3" key="3">
    <citation type="submission" date="2025-08" db="UniProtKB">
        <authorList>
            <consortium name="RefSeq"/>
        </authorList>
    </citation>
    <scope>IDENTIFICATION</scope>
    <source>
        <strain evidence="3">17A/GY</strain>
        <tissue evidence="3">Liver</tissue>
    </source>
</reference>
<sequence>MPGNDVRRSHSSVRTQQRRALRSTAAALQMSTPAPGQSLKPIRAEGGPFSSTFSPATLSNLATGMEAHSCGLLLAQGPGIPRFCIWKPYPETERFRSKLREGHPFTEEV</sequence>
<dbReference type="KEGG" id="cge:103161380"/>
<organism evidence="2 3">
    <name type="scientific">Cricetulus griseus</name>
    <name type="common">Chinese hamster</name>
    <name type="synonym">Cricetulus barabensis griseus</name>
    <dbReference type="NCBI Taxonomy" id="10029"/>
    <lineage>
        <taxon>Eukaryota</taxon>
        <taxon>Metazoa</taxon>
        <taxon>Chordata</taxon>
        <taxon>Craniata</taxon>
        <taxon>Vertebrata</taxon>
        <taxon>Euteleostomi</taxon>
        <taxon>Mammalia</taxon>
        <taxon>Eutheria</taxon>
        <taxon>Euarchontoglires</taxon>
        <taxon>Glires</taxon>
        <taxon>Rodentia</taxon>
        <taxon>Myomorpha</taxon>
        <taxon>Muroidea</taxon>
        <taxon>Cricetidae</taxon>
        <taxon>Cricetinae</taxon>
        <taxon>Cricetulus</taxon>
    </lineage>
</organism>
<name>A0A9J7GR07_CRIGR</name>
<keyword evidence="2" id="KW-1185">Reference proteome</keyword>
<accession>A0A9J7GR07</accession>
<reference evidence="2" key="1">
    <citation type="journal article" date="2018" name="Biotechnol. Bioeng.">
        <title>A reference genome of the Chinese hamster based on a hybrid assembly strategy.</title>
        <authorList>
            <person name="Rupp O."/>
            <person name="MacDonald M.L."/>
            <person name="Li S."/>
            <person name="Dhiman H."/>
            <person name="Polson S."/>
            <person name="Griep S."/>
            <person name="Heffner K."/>
            <person name="Hernandez I."/>
            <person name="Brinkrolf K."/>
            <person name="Jadhav V."/>
            <person name="Samoudi M."/>
            <person name="Hao H."/>
            <person name="Kingham B."/>
            <person name="Goesmann A."/>
            <person name="Betenbaugh M.J."/>
            <person name="Lewis N.E."/>
            <person name="Borth N."/>
            <person name="Lee K.H."/>
        </authorList>
    </citation>
    <scope>NUCLEOTIDE SEQUENCE [LARGE SCALE GENOMIC DNA]</scope>
    <source>
        <strain evidence="2">17A/GY</strain>
    </source>
</reference>
<dbReference type="Proteomes" id="UP001108280">
    <property type="component" value="Chromosome 2"/>
</dbReference>
<feature type="region of interest" description="Disordered" evidence="1">
    <location>
        <begin position="1"/>
        <end position="50"/>
    </location>
</feature>
<proteinExistence type="predicted"/>
<dbReference type="RefSeq" id="XP_035297066.1">
    <property type="nucleotide sequence ID" value="XM_035441175.1"/>
</dbReference>
<evidence type="ECO:0000313" key="3">
    <source>
        <dbReference type="RefSeq" id="XP_035297066.1"/>
    </source>
</evidence>
<evidence type="ECO:0000256" key="1">
    <source>
        <dbReference type="SAM" id="MobiDB-lite"/>
    </source>
</evidence>
<dbReference type="GeneID" id="103161380"/>
<reference evidence="2" key="2">
    <citation type="journal article" date="2020" name="Biotechnol. Bioeng.">
        <title>Chromosome-scale scaffolds for the Chinese hamster reference genome assembly to facilitate the study of the CHO epigenome.</title>
        <authorList>
            <person name="Hilliard W."/>
            <person name="MacDonald M."/>
            <person name="Lee K.H."/>
        </authorList>
    </citation>
    <scope>NUCLEOTIDE SEQUENCE [LARGE SCALE GENOMIC DNA]</scope>
    <source>
        <strain evidence="2">17A/GY</strain>
    </source>
</reference>
<dbReference type="AlphaFoldDB" id="A0A9J7GR07"/>
<gene>
    <name evidence="3" type="primary">LOC103161380</name>
</gene>
<evidence type="ECO:0000313" key="2">
    <source>
        <dbReference type="Proteomes" id="UP001108280"/>
    </source>
</evidence>
<protein>
    <submittedName>
        <fullName evidence="3">Uncharacterized protein LOC103161380 isoform X1</fullName>
    </submittedName>
</protein>